<organism evidence="1 2">
    <name type="scientific">Dorea hominis</name>
    <dbReference type="NCBI Taxonomy" id="2763040"/>
    <lineage>
        <taxon>Bacteria</taxon>
        <taxon>Bacillati</taxon>
        <taxon>Bacillota</taxon>
        <taxon>Clostridia</taxon>
        <taxon>Lachnospirales</taxon>
        <taxon>Lachnospiraceae</taxon>
        <taxon>Dorea</taxon>
    </lineage>
</organism>
<dbReference type="RefSeq" id="WP_021861539.1">
    <property type="nucleotide sequence ID" value="NZ_JACOOY010000001.1"/>
</dbReference>
<name>A0ABR7ER58_9FIRM</name>
<comment type="caution">
    <text evidence="1">The sequence shown here is derived from an EMBL/GenBank/DDBJ whole genome shotgun (WGS) entry which is preliminary data.</text>
</comment>
<accession>A0ABR7ER58</accession>
<dbReference type="Pfam" id="PF12672">
    <property type="entry name" value="DUF3793"/>
    <property type="match status" value="1"/>
</dbReference>
<dbReference type="Proteomes" id="UP000647235">
    <property type="component" value="Unassembled WGS sequence"/>
</dbReference>
<gene>
    <name evidence="1" type="ORF">H8S07_00835</name>
</gene>
<proteinExistence type="predicted"/>
<evidence type="ECO:0000313" key="2">
    <source>
        <dbReference type="Proteomes" id="UP000647235"/>
    </source>
</evidence>
<protein>
    <submittedName>
        <fullName evidence="1">DUF3793 family protein</fullName>
    </submittedName>
</protein>
<dbReference type="EMBL" id="JACOOY010000001">
    <property type="protein sequence ID" value="MBC5663834.1"/>
    <property type="molecule type" value="Genomic_DNA"/>
</dbReference>
<sequence>MPVEVVACMLADKNSWKRLQFQLILQCAPLFKGYKVACITNVRREDMRNMHLLLNGTGICYRALTFCRDKYLVLLYRPAQLKTYLKQPEVKTFLADYGYEENSLEKVLERLSLRVREHSKNEIEFPHEIGIFLNYPLEDVRGFIEHKGQDSLFCGYWKVYHDPEKAKLTFWTYDKAKDCAVNEFLAGKTIREIVA</sequence>
<evidence type="ECO:0000313" key="1">
    <source>
        <dbReference type="EMBL" id="MBC5663834.1"/>
    </source>
</evidence>
<keyword evidence="2" id="KW-1185">Reference proteome</keyword>
<dbReference type="InterPro" id="IPR024523">
    <property type="entry name" value="DUF3793"/>
</dbReference>
<reference evidence="1 2" key="1">
    <citation type="submission" date="2020-08" db="EMBL/GenBank/DDBJ databases">
        <title>Genome public.</title>
        <authorList>
            <person name="Liu C."/>
            <person name="Sun Q."/>
        </authorList>
    </citation>
    <scope>NUCLEOTIDE SEQUENCE [LARGE SCALE GENOMIC DNA]</scope>
    <source>
        <strain evidence="1 2">NSJ-36</strain>
    </source>
</reference>